<dbReference type="Proteomes" id="UP000053039">
    <property type="component" value="Unassembled WGS sequence"/>
</dbReference>
<dbReference type="GO" id="GO:0016787">
    <property type="term" value="F:hydrolase activity"/>
    <property type="evidence" value="ECO:0007669"/>
    <property type="project" value="UniProtKB-KW"/>
</dbReference>
<dbReference type="RefSeq" id="WP_051831867.1">
    <property type="nucleotide sequence ID" value="NZ_JBIBHV010000001.1"/>
</dbReference>
<proteinExistence type="predicted"/>
<dbReference type="InterPro" id="IPR029058">
    <property type="entry name" value="AB_hydrolase_fold"/>
</dbReference>
<organism evidence="4 5">
    <name type="scientific">Streptomyces pseudovenezuelae</name>
    <dbReference type="NCBI Taxonomy" id="67350"/>
    <lineage>
        <taxon>Bacteria</taxon>
        <taxon>Bacillati</taxon>
        <taxon>Actinomycetota</taxon>
        <taxon>Actinomycetes</taxon>
        <taxon>Kitasatosporales</taxon>
        <taxon>Streptomycetaceae</taxon>
        <taxon>Streptomyces</taxon>
        <taxon>Streptomyces aurantiacus group</taxon>
    </lineage>
</organism>
<dbReference type="EMBL" id="LMWM01000030">
    <property type="protein sequence ID" value="KUM84858.1"/>
    <property type="molecule type" value="Genomic_DNA"/>
</dbReference>
<feature type="domain" description="BD-FAE-like" evidence="3">
    <location>
        <begin position="67"/>
        <end position="282"/>
    </location>
</feature>
<comment type="caution">
    <text evidence="4">The sequence shown here is derived from an EMBL/GenBank/DDBJ whole genome shotgun (WGS) entry which is preliminary data.</text>
</comment>
<evidence type="ECO:0000313" key="5">
    <source>
        <dbReference type="Proteomes" id="UP000053039"/>
    </source>
</evidence>
<dbReference type="InterPro" id="IPR050300">
    <property type="entry name" value="GDXG_lipolytic_enzyme"/>
</dbReference>
<dbReference type="PANTHER" id="PTHR48081:SF13">
    <property type="entry name" value="ALPHA_BETA HYDROLASE"/>
    <property type="match status" value="1"/>
</dbReference>
<feature type="compositionally biased region" description="Low complexity" evidence="2">
    <location>
        <begin position="19"/>
        <end position="28"/>
    </location>
</feature>
<name>A0A124H9F8_9ACTN</name>
<sequence>MTEQHLDQDLDQHLDQVQHQDQGQDQPQAWTPPRFLPPGELLRRADGSRHHPGVSYATPPGYRPLKLDLWVPEGDGPHPVVVFVHGGAWALGDRGDLLPAQDTSAVIDLLLAADLAVASIDYRLSREAVFPAQLHDTKSAVRYLRHHADQLGLDSGRIAVWGESAGAYLAALLALTANRAELEGDIGVTGLDSPVVAAVGWYGIYDLAALPKPVLPLDITLPPDMGQDLIEQLLGGVADPELAVPASPVTHVTADAPPFLLIHGTADRLVPFEQSLLLEKALLTHGVEVQLLPVEDADHGLFGAPELPTLLRQTVAFLVTHLQEGSR</sequence>
<keyword evidence="1" id="KW-0378">Hydrolase</keyword>
<evidence type="ECO:0000259" key="3">
    <source>
        <dbReference type="Pfam" id="PF20434"/>
    </source>
</evidence>
<dbReference type="PANTHER" id="PTHR48081">
    <property type="entry name" value="AB HYDROLASE SUPERFAMILY PROTEIN C4A8.06C"/>
    <property type="match status" value="1"/>
</dbReference>
<protein>
    <recommendedName>
        <fullName evidence="3">BD-FAE-like domain-containing protein</fullName>
    </recommendedName>
</protein>
<feature type="region of interest" description="Disordered" evidence="2">
    <location>
        <begin position="16"/>
        <end position="58"/>
    </location>
</feature>
<dbReference type="AlphaFoldDB" id="A0A124H9F8"/>
<dbReference type="InterPro" id="IPR049492">
    <property type="entry name" value="BD-FAE-like_dom"/>
</dbReference>
<reference evidence="4 5" key="1">
    <citation type="submission" date="2015-10" db="EMBL/GenBank/DDBJ databases">
        <title>Draft genome sequence of Streptomyces pseudovenezuelae DSM 40212, type strain for the species Streptomyces pseudovenezuelae.</title>
        <authorList>
            <person name="Ruckert C."/>
            <person name="Winkler A."/>
            <person name="Kalinowski J."/>
            <person name="Kampfer P."/>
            <person name="Glaeser S."/>
        </authorList>
    </citation>
    <scope>NUCLEOTIDE SEQUENCE [LARGE SCALE GENOMIC DNA]</scope>
    <source>
        <strain evidence="4 5">DSM 40212</strain>
    </source>
</reference>
<gene>
    <name evidence="4" type="ORF">AQI94_30440</name>
</gene>
<dbReference type="Pfam" id="PF20434">
    <property type="entry name" value="BD-FAE"/>
    <property type="match status" value="1"/>
</dbReference>
<evidence type="ECO:0000256" key="1">
    <source>
        <dbReference type="ARBA" id="ARBA00022801"/>
    </source>
</evidence>
<evidence type="ECO:0000313" key="4">
    <source>
        <dbReference type="EMBL" id="KUM84858.1"/>
    </source>
</evidence>
<evidence type="ECO:0000256" key="2">
    <source>
        <dbReference type="SAM" id="MobiDB-lite"/>
    </source>
</evidence>
<dbReference type="Gene3D" id="3.40.50.1820">
    <property type="entry name" value="alpha/beta hydrolase"/>
    <property type="match status" value="1"/>
</dbReference>
<dbReference type="OrthoDB" id="9803828at2"/>
<dbReference type="SUPFAM" id="SSF53474">
    <property type="entry name" value="alpha/beta-Hydrolases"/>
    <property type="match status" value="1"/>
</dbReference>
<accession>A0A124H9F8</accession>